<evidence type="ECO:0000313" key="3">
    <source>
        <dbReference type="Proteomes" id="UP000035352"/>
    </source>
</evidence>
<dbReference type="EMBL" id="CP011371">
    <property type="protein sequence ID" value="AKJ29717.1"/>
    <property type="molecule type" value="Genomic_DNA"/>
</dbReference>
<dbReference type="AlphaFoldDB" id="A0A0G3BJX8"/>
<name>A0A0G3BJX8_9BURK</name>
<keyword evidence="1" id="KW-0472">Membrane</keyword>
<keyword evidence="3" id="KW-1185">Reference proteome</keyword>
<keyword evidence="1" id="KW-1133">Transmembrane helix</keyword>
<evidence type="ECO:0000256" key="1">
    <source>
        <dbReference type="SAM" id="Phobius"/>
    </source>
</evidence>
<proteinExistence type="predicted"/>
<accession>A0A0G3BJX8</accession>
<organism evidence="2 3">
    <name type="scientific">Caldimonas brevitalea</name>
    <dbReference type="NCBI Taxonomy" id="413882"/>
    <lineage>
        <taxon>Bacteria</taxon>
        <taxon>Pseudomonadati</taxon>
        <taxon>Pseudomonadota</taxon>
        <taxon>Betaproteobacteria</taxon>
        <taxon>Burkholderiales</taxon>
        <taxon>Sphaerotilaceae</taxon>
        <taxon>Caldimonas</taxon>
    </lineage>
</organism>
<dbReference type="RefSeq" id="WP_047195265.1">
    <property type="nucleotide sequence ID" value="NZ_CP011371.1"/>
</dbReference>
<feature type="transmembrane region" description="Helical" evidence="1">
    <location>
        <begin position="84"/>
        <end position="102"/>
    </location>
</feature>
<dbReference type="KEGG" id="pbh:AAW51_3026"/>
<feature type="transmembrane region" description="Helical" evidence="1">
    <location>
        <begin position="9"/>
        <end position="26"/>
    </location>
</feature>
<dbReference type="Proteomes" id="UP000035352">
    <property type="component" value="Chromosome"/>
</dbReference>
<gene>
    <name evidence="2" type="ORF">AAW51_3026</name>
</gene>
<keyword evidence="1" id="KW-0812">Transmembrane</keyword>
<feature type="transmembrane region" description="Helical" evidence="1">
    <location>
        <begin position="58"/>
        <end position="78"/>
    </location>
</feature>
<sequence length="128" mass="13503">MVNSAPRPLVALLALVIFSKVLLIALSNGPHFPAVLWPALFAALGLSALFGKQWAATALTYLLYAAGVLSLLLPLFAAQSALGLAARICWAGLAIATATYISKSPSVRGFYQSPKSELTKRDSTSSRQ</sequence>
<protein>
    <submittedName>
        <fullName evidence="2">Uncharacterized protein</fullName>
    </submittedName>
</protein>
<reference evidence="2 3" key="1">
    <citation type="submission" date="2015-05" db="EMBL/GenBank/DDBJ databases">
        <authorList>
            <person name="Tang B."/>
            <person name="Yu Y."/>
        </authorList>
    </citation>
    <scope>NUCLEOTIDE SEQUENCE [LARGE SCALE GENOMIC DNA]</scope>
    <source>
        <strain evidence="2 3">DSM 7029</strain>
    </source>
</reference>
<evidence type="ECO:0000313" key="2">
    <source>
        <dbReference type="EMBL" id="AKJ29717.1"/>
    </source>
</evidence>